<evidence type="ECO:0000313" key="4">
    <source>
        <dbReference type="EMBL" id="CAE7567279.1"/>
    </source>
</evidence>
<dbReference type="EMBL" id="CAJNDS010002698">
    <property type="protein sequence ID" value="CAE7567279.1"/>
    <property type="molecule type" value="Genomic_DNA"/>
</dbReference>
<gene>
    <name evidence="4" type="primary">mlkA</name>
    <name evidence="4" type="ORF">SNAT2548_LOCUS32181</name>
</gene>
<organism evidence="4 5">
    <name type="scientific">Symbiodinium natans</name>
    <dbReference type="NCBI Taxonomy" id="878477"/>
    <lineage>
        <taxon>Eukaryota</taxon>
        <taxon>Sar</taxon>
        <taxon>Alveolata</taxon>
        <taxon>Dinophyceae</taxon>
        <taxon>Suessiales</taxon>
        <taxon>Symbiodiniaceae</taxon>
        <taxon>Symbiodinium</taxon>
    </lineage>
</organism>
<dbReference type="SUPFAM" id="SSF51182">
    <property type="entry name" value="RmlC-like cupins"/>
    <property type="match status" value="1"/>
</dbReference>
<dbReference type="InterPro" id="IPR006045">
    <property type="entry name" value="Cupin_1"/>
</dbReference>
<keyword evidence="5" id="KW-1185">Reference proteome</keyword>
<feature type="region of interest" description="Disordered" evidence="1">
    <location>
        <begin position="409"/>
        <end position="454"/>
    </location>
</feature>
<dbReference type="Gene3D" id="2.60.120.10">
    <property type="entry name" value="Jelly Rolls"/>
    <property type="match status" value="2"/>
</dbReference>
<evidence type="ECO:0000256" key="2">
    <source>
        <dbReference type="SAM" id="SignalP"/>
    </source>
</evidence>
<protein>
    <submittedName>
        <fullName evidence="4">MlkA protein</fullName>
    </submittedName>
</protein>
<sequence length="454" mass="50064">MPVSGAGVLVVSLVQLAWAQYEIPQAAMVPKGYVTPGCFQDNLEDNQVYYQRLKDMFNPHQTNTYCGGNLSLNVNHPCKWCGGQAQMTVGPVINQCQWSMRAFHWHDSSNEWGSLTQGVMQVYLASPNSLPWKVSVNTIGAGGVWFFPMGWPHAFLCVSEEGCNYVLTFDGPQAVAVNDHMLAQSYSSLPSKIASFVQGMTEEEWATAKPKVDSVVPDFYVNVNPEEFKWLEEELALPAAVNGSDVEVKDNRPNLGVNVEVWNIRTAQFPFATQMSQQRIKLGSCGFRSPVWITNANALMTVVSGKVNAFVQGGISGGFDITISGTTYNGTNLEANDAFYFPIRRNYWIEEATCEEGAEAEVIVIFDVGDWVGFEMADGFGCRNTNGLIVKGGKGLDFAHEAALGGIQCPETVPNEPQLRQKEQKGQLRRHRQDDAMSFLQQPGSGDTEEKVEL</sequence>
<name>A0A812UJ81_9DINO</name>
<evidence type="ECO:0000259" key="3">
    <source>
        <dbReference type="Pfam" id="PF00190"/>
    </source>
</evidence>
<feature type="chain" id="PRO_5032907648" evidence="2">
    <location>
        <begin position="20"/>
        <end position="454"/>
    </location>
</feature>
<evidence type="ECO:0000313" key="5">
    <source>
        <dbReference type="Proteomes" id="UP000604046"/>
    </source>
</evidence>
<feature type="signal peptide" evidence="2">
    <location>
        <begin position="1"/>
        <end position="19"/>
    </location>
</feature>
<reference evidence="4" key="1">
    <citation type="submission" date="2021-02" db="EMBL/GenBank/DDBJ databases">
        <authorList>
            <person name="Dougan E. K."/>
            <person name="Rhodes N."/>
            <person name="Thang M."/>
            <person name="Chan C."/>
        </authorList>
    </citation>
    <scope>NUCLEOTIDE SEQUENCE</scope>
</reference>
<dbReference type="InterPro" id="IPR011051">
    <property type="entry name" value="RmlC_Cupin_sf"/>
</dbReference>
<dbReference type="InterPro" id="IPR014710">
    <property type="entry name" value="RmlC-like_jellyroll"/>
</dbReference>
<evidence type="ECO:0000256" key="1">
    <source>
        <dbReference type="SAM" id="MobiDB-lite"/>
    </source>
</evidence>
<dbReference type="AlphaFoldDB" id="A0A812UJ81"/>
<dbReference type="Proteomes" id="UP000604046">
    <property type="component" value="Unassembled WGS sequence"/>
</dbReference>
<keyword evidence="2" id="KW-0732">Signal</keyword>
<comment type="caution">
    <text evidence="4">The sequence shown here is derived from an EMBL/GenBank/DDBJ whole genome shotgun (WGS) entry which is preliminary data.</text>
</comment>
<dbReference type="OrthoDB" id="10263073at2759"/>
<feature type="domain" description="Cupin type-1" evidence="3">
    <location>
        <begin position="57"/>
        <end position="190"/>
    </location>
</feature>
<proteinExistence type="predicted"/>
<accession>A0A812UJ81</accession>
<dbReference type="Pfam" id="PF00190">
    <property type="entry name" value="Cupin_1"/>
    <property type="match status" value="1"/>
</dbReference>